<dbReference type="EMBL" id="JAZHPZ010000007">
    <property type="protein sequence ID" value="MEF2967156.1"/>
    <property type="molecule type" value="Genomic_DNA"/>
</dbReference>
<feature type="transmembrane region" description="Helical" evidence="6">
    <location>
        <begin position="81"/>
        <end position="99"/>
    </location>
</feature>
<sequence length="492" mass="53400">MKNPHLLLQSAIRAGAMTVVKLFGLIGRVILVRLVGAEGIGLYQMGYSLYGFLVTLFGGLPTALAIITAKKPNQGWQLLKLLSVGIIFSSGMISLAVFWEAPIIAGLLGNPGLIHALKSLAPAILAAPLLGLLRGYLQGMERFGIIAASEVIEQACRIFIMVLIIYYCLPFGIEIAVGKGLYATFLSVLISFVILTVYVSIYGAANSSRIRLSKEGVSLPMVWFFRTSLMISLTRLLVPASEFIDAILIPNRLMIAGHSPSEATSMYGVITGMAVTLVYTPSLITEALSHTMTMRIAAESQQRGGRAQTLLQLAMKLSWLWGLISGSYIFVYANELSFFLFNTGEAGQLIRYLAVIPVIVGLREMTTSILWVQDNKKIPFFGLGIGICCSIVIQYFVIAIPGYGYIGAAAGILAMELIATLWNMKEINRNVSIFKMIPLALLDTAVIICIVFAIQFADISASLTSFLATSALFFIVAGGYMLLRCKPFNVTK</sequence>
<feature type="transmembrane region" description="Helical" evidence="6">
    <location>
        <begin position="378"/>
        <end position="397"/>
    </location>
</feature>
<dbReference type="InterPro" id="IPR050833">
    <property type="entry name" value="Poly_Biosynth_Transport"/>
</dbReference>
<dbReference type="Proteomes" id="UP001306950">
    <property type="component" value="Unassembled WGS sequence"/>
</dbReference>
<feature type="transmembrane region" description="Helical" evidence="6">
    <location>
        <begin position="266"/>
        <end position="288"/>
    </location>
</feature>
<dbReference type="InterPro" id="IPR024923">
    <property type="entry name" value="PG_synth_SpoVB"/>
</dbReference>
<evidence type="ECO:0000256" key="1">
    <source>
        <dbReference type="ARBA" id="ARBA00004651"/>
    </source>
</evidence>
<dbReference type="PANTHER" id="PTHR30250:SF21">
    <property type="entry name" value="LIPID II FLIPPASE MURJ"/>
    <property type="match status" value="1"/>
</dbReference>
<feature type="transmembrane region" description="Helical" evidence="6">
    <location>
        <begin position="309"/>
        <end position="330"/>
    </location>
</feature>
<evidence type="ECO:0000256" key="2">
    <source>
        <dbReference type="ARBA" id="ARBA00022475"/>
    </source>
</evidence>
<reference evidence="7 8" key="1">
    <citation type="submission" date="2024-02" db="EMBL/GenBank/DDBJ databases">
        <title>A nitrogen-fixing paenibacillus bacterium.</title>
        <authorList>
            <person name="Zhang W.L."/>
            <person name="Chen S.F."/>
        </authorList>
    </citation>
    <scope>NUCLEOTIDE SEQUENCE [LARGE SCALE GENOMIC DNA]</scope>
    <source>
        <strain evidence="7 8">M1</strain>
    </source>
</reference>
<evidence type="ECO:0000256" key="6">
    <source>
        <dbReference type="SAM" id="Phobius"/>
    </source>
</evidence>
<comment type="subcellular location">
    <subcellularLocation>
        <location evidence="1">Cell membrane</location>
        <topology evidence="1">Multi-pass membrane protein</topology>
    </subcellularLocation>
</comment>
<keyword evidence="5 6" id="KW-0472">Membrane</keyword>
<comment type="caution">
    <text evidence="7">The sequence shown here is derived from an EMBL/GenBank/DDBJ whole genome shotgun (WGS) entry which is preliminary data.</text>
</comment>
<feature type="transmembrane region" description="Helical" evidence="6">
    <location>
        <begin position="403"/>
        <end position="424"/>
    </location>
</feature>
<feature type="transmembrane region" description="Helical" evidence="6">
    <location>
        <begin position="183"/>
        <end position="205"/>
    </location>
</feature>
<gene>
    <name evidence="7" type="ORF">V3851_15065</name>
</gene>
<evidence type="ECO:0000256" key="3">
    <source>
        <dbReference type="ARBA" id="ARBA00022692"/>
    </source>
</evidence>
<protein>
    <submittedName>
        <fullName evidence="7">Oligosaccharide flippase family protein</fullName>
    </submittedName>
</protein>
<proteinExistence type="predicted"/>
<feature type="transmembrane region" description="Helical" evidence="6">
    <location>
        <begin position="217"/>
        <end position="238"/>
    </location>
</feature>
<dbReference type="Pfam" id="PF01943">
    <property type="entry name" value="Polysacc_synt"/>
    <property type="match status" value="1"/>
</dbReference>
<feature type="transmembrane region" description="Helical" evidence="6">
    <location>
        <begin position="436"/>
        <end position="457"/>
    </location>
</feature>
<evidence type="ECO:0000256" key="4">
    <source>
        <dbReference type="ARBA" id="ARBA00022989"/>
    </source>
</evidence>
<dbReference type="RefSeq" id="WP_331847379.1">
    <property type="nucleotide sequence ID" value="NZ_JAZHPZ010000007.1"/>
</dbReference>
<name>A0ABU7VVB9_9BACL</name>
<feature type="transmembrane region" description="Helical" evidence="6">
    <location>
        <begin position="350"/>
        <end position="371"/>
    </location>
</feature>
<feature type="transmembrane region" description="Helical" evidence="6">
    <location>
        <begin position="463"/>
        <end position="483"/>
    </location>
</feature>
<feature type="transmembrane region" description="Helical" evidence="6">
    <location>
        <begin position="158"/>
        <end position="177"/>
    </location>
</feature>
<evidence type="ECO:0000313" key="8">
    <source>
        <dbReference type="Proteomes" id="UP001306950"/>
    </source>
</evidence>
<evidence type="ECO:0000256" key="5">
    <source>
        <dbReference type="ARBA" id="ARBA00023136"/>
    </source>
</evidence>
<keyword evidence="3 6" id="KW-0812">Transmembrane</keyword>
<dbReference type="PANTHER" id="PTHR30250">
    <property type="entry name" value="PST FAMILY PREDICTED COLANIC ACID TRANSPORTER"/>
    <property type="match status" value="1"/>
</dbReference>
<keyword evidence="2" id="KW-1003">Cell membrane</keyword>
<evidence type="ECO:0000313" key="7">
    <source>
        <dbReference type="EMBL" id="MEF2967156.1"/>
    </source>
</evidence>
<dbReference type="InterPro" id="IPR002797">
    <property type="entry name" value="Polysacc_synth"/>
</dbReference>
<accession>A0ABU7VVB9</accession>
<feature type="transmembrane region" description="Helical" evidence="6">
    <location>
        <begin position="47"/>
        <end position="69"/>
    </location>
</feature>
<feature type="transmembrane region" description="Helical" evidence="6">
    <location>
        <begin position="119"/>
        <end position="137"/>
    </location>
</feature>
<organism evidence="7 8">
    <name type="scientific">Paenibacillus haidiansis</name>
    <dbReference type="NCBI Taxonomy" id="1574488"/>
    <lineage>
        <taxon>Bacteria</taxon>
        <taxon>Bacillati</taxon>
        <taxon>Bacillota</taxon>
        <taxon>Bacilli</taxon>
        <taxon>Bacillales</taxon>
        <taxon>Paenibacillaceae</taxon>
        <taxon>Paenibacillus</taxon>
    </lineage>
</organism>
<keyword evidence="8" id="KW-1185">Reference proteome</keyword>
<keyword evidence="4 6" id="KW-1133">Transmembrane helix</keyword>
<dbReference type="PIRSF" id="PIRSF038958">
    <property type="entry name" value="PG_synth_SpoVB"/>
    <property type="match status" value="1"/>
</dbReference>
<feature type="transmembrane region" description="Helical" evidence="6">
    <location>
        <begin position="12"/>
        <end position="35"/>
    </location>
</feature>